<dbReference type="Proteomes" id="UP001556040">
    <property type="component" value="Unassembled WGS sequence"/>
</dbReference>
<keyword evidence="1 4" id="KW-0963">Cytoplasm</keyword>
<comment type="subcellular location">
    <subcellularLocation>
        <location evidence="4">Cytoplasm</location>
    </subcellularLocation>
</comment>
<organism evidence="6 7">
    <name type="scientific">Jeotgalibacillus marinus</name>
    <dbReference type="NCBI Taxonomy" id="86667"/>
    <lineage>
        <taxon>Bacteria</taxon>
        <taxon>Bacillati</taxon>
        <taxon>Bacillota</taxon>
        <taxon>Bacilli</taxon>
        <taxon>Bacillales</taxon>
        <taxon>Caryophanaceae</taxon>
        <taxon>Jeotgalibacillus</taxon>
    </lineage>
</organism>
<name>A0ABV3Q7I7_9BACL</name>
<dbReference type="EMBL" id="JBFMIA010000021">
    <property type="protein sequence ID" value="MEW9503068.1"/>
    <property type="molecule type" value="Genomic_DNA"/>
</dbReference>
<comment type="similarity">
    <text evidence="4">Belongs to the SprT family.</text>
</comment>
<reference evidence="6 7" key="1">
    <citation type="journal article" date="1979" name="Int. J. Syst. Evol. Microbiol.">
        <title>Bacillus globisporus subsp. marinus subsp. nov.</title>
        <authorList>
            <person name="Liu H."/>
        </authorList>
    </citation>
    <scope>NUCLEOTIDE SEQUENCE [LARGE SCALE GENOMIC DNA]</scope>
    <source>
        <strain evidence="6 7">DSM 1297</strain>
    </source>
</reference>
<feature type="binding site" evidence="4">
    <location>
        <position position="71"/>
    </location>
    <ligand>
        <name>Zn(2+)</name>
        <dbReference type="ChEBI" id="CHEBI:29105"/>
    </ligand>
</feature>
<comment type="cofactor">
    <cofactor evidence="4">
        <name>Zn(2+)</name>
        <dbReference type="ChEBI" id="CHEBI:29105"/>
    </cofactor>
    <text evidence="4">Binds 1 zinc ion.</text>
</comment>
<evidence type="ECO:0000256" key="4">
    <source>
        <dbReference type="HAMAP-Rule" id="MF_00745"/>
    </source>
</evidence>
<dbReference type="InterPro" id="IPR006640">
    <property type="entry name" value="SprT-like_domain"/>
</dbReference>
<dbReference type="Pfam" id="PF10263">
    <property type="entry name" value="SprT-like"/>
    <property type="match status" value="1"/>
</dbReference>
<dbReference type="SMART" id="SM00731">
    <property type="entry name" value="SprT"/>
    <property type="match status" value="1"/>
</dbReference>
<evidence type="ECO:0000313" key="6">
    <source>
        <dbReference type="EMBL" id="MEW9503068.1"/>
    </source>
</evidence>
<keyword evidence="7" id="KW-1185">Reference proteome</keyword>
<protein>
    <recommendedName>
        <fullName evidence="4">Protein SprT-like</fullName>
    </recommendedName>
</protein>
<feature type="active site" evidence="4">
    <location>
        <position position="68"/>
    </location>
</feature>
<evidence type="ECO:0000256" key="2">
    <source>
        <dbReference type="ARBA" id="ARBA00022723"/>
    </source>
</evidence>
<dbReference type="InterPro" id="IPR023524">
    <property type="entry name" value="Uncharacterised_SprT-like"/>
</dbReference>
<proteinExistence type="inferred from homology"/>
<evidence type="ECO:0000259" key="5">
    <source>
        <dbReference type="SMART" id="SM00731"/>
    </source>
</evidence>
<dbReference type="RefSeq" id="WP_367780556.1">
    <property type="nucleotide sequence ID" value="NZ_JBFMIA010000021.1"/>
</dbReference>
<accession>A0ABV3Q7I7</accession>
<evidence type="ECO:0000256" key="1">
    <source>
        <dbReference type="ARBA" id="ARBA00022490"/>
    </source>
</evidence>
<dbReference type="HAMAP" id="MF_00745">
    <property type="entry name" value="SprT_like"/>
    <property type="match status" value="1"/>
</dbReference>
<keyword evidence="2 4" id="KW-0479">Metal-binding</keyword>
<evidence type="ECO:0000313" key="7">
    <source>
        <dbReference type="Proteomes" id="UP001556040"/>
    </source>
</evidence>
<keyword evidence="3 4" id="KW-0862">Zinc</keyword>
<feature type="binding site" evidence="4">
    <location>
        <position position="67"/>
    </location>
    <ligand>
        <name>Zn(2+)</name>
        <dbReference type="ChEBI" id="CHEBI:29105"/>
    </ligand>
</feature>
<feature type="domain" description="SprT-like" evidence="5">
    <location>
        <begin position="4"/>
        <end position="152"/>
    </location>
</feature>
<comment type="caution">
    <text evidence="6">The sequence shown here is derived from an EMBL/GenBank/DDBJ whole genome shotgun (WGS) entry which is preliminary data.</text>
</comment>
<evidence type="ECO:0000256" key="3">
    <source>
        <dbReference type="ARBA" id="ARBA00022833"/>
    </source>
</evidence>
<dbReference type="NCBIfam" id="NF003339">
    <property type="entry name" value="PRK04351.1"/>
    <property type="match status" value="1"/>
</dbReference>
<sequence length="158" mass="18601">MDDLSIQQLVESISLNSFGKPFRHKASFNSRLKTTGGRFMLASHNIELNFKYLHEHGLEELKGIIKHELCHYHLYVEGKGYKHRDRDFKELITQVSAPRYCTPLPSERKQNRRVKKRQIYQCTQCQQRYVRKIKINLSRYSCGICKGKLKYIGELAPV</sequence>
<gene>
    <name evidence="6" type="ORF">AB1471_14850</name>
</gene>